<evidence type="ECO:0000256" key="7">
    <source>
        <dbReference type="ARBA" id="ARBA00047207"/>
    </source>
</evidence>
<dbReference type="Proteomes" id="UP000548423">
    <property type="component" value="Unassembled WGS sequence"/>
</dbReference>
<dbReference type="SMART" id="SM00347">
    <property type="entry name" value="HTH_MARR"/>
    <property type="match status" value="1"/>
</dbReference>
<evidence type="ECO:0000256" key="1">
    <source>
        <dbReference type="ARBA" id="ARBA00004496"/>
    </source>
</evidence>
<dbReference type="InterPro" id="IPR036390">
    <property type="entry name" value="WH_DNA-bd_sf"/>
</dbReference>
<dbReference type="InterPro" id="IPR055166">
    <property type="entry name" value="Transc_reg_Sar_Rot_HTH"/>
</dbReference>
<dbReference type="GO" id="GO:0005737">
    <property type="term" value="C:cytoplasm"/>
    <property type="evidence" value="ECO:0007669"/>
    <property type="project" value="UniProtKB-SubCell"/>
</dbReference>
<organism evidence="9 10">
    <name type="scientific">Neobacillus niacini</name>
    <dbReference type="NCBI Taxonomy" id="86668"/>
    <lineage>
        <taxon>Bacteria</taxon>
        <taxon>Bacillati</taxon>
        <taxon>Bacillota</taxon>
        <taxon>Bacilli</taxon>
        <taxon>Bacillales</taxon>
        <taxon>Bacillaceae</taxon>
        <taxon>Neobacillus</taxon>
    </lineage>
</organism>
<keyword evidence="4" id="KW-0804">Transcription</keyword>
<dbReference type="AlphaFoldDB" id="A0A852TGB2"/>
<dbReference type="PROSITE" id="PS50995">
    <property type="entry name" value="HTH_MARR_2"/>
    <property type="match status" value="1"/>
</dbReference>
<protein>
    <recommendedName>
        <fullName evidence="6">HTH-type transcriptional regulator SarZ</fullName>
    </recommendedName>
    <alternativeName>
        <fullName evidence="7">Staphylococcal accessory regulator Z</fullName>
    </alternativeName>
</protein>
<comment type="similarity">
    <text evidence="5">Belongs to the SarZ family.</text>
</comment>
<evidence type="ECO:0000256" key="6">
    <source>
        <dbReference type="ARBA" id="ARBA00047188"/>
    </source>
</evidence>
<name>A0A852TGB2_9BACI</name>
<dbReference type="SUPFAM" id="SSF46785">
    <property type="entry name" value="Winged helix' DNA-binding domain"/>
    <property type="match status" value="1"/>
</dbReference>
<dbReference type="EMBL" id="JACCBX010000011">
    <property type="protein sequence ID" value="NYE07950.1"/>
    <property type="molecule type" value="Genomic_DNA"/>
</dbReference>
<reference evidence="10" key="2">
    <citation type="submission" date="2020-08" db="EMBL/GenBank/DDBJ databases">
        <title>The Agave Microbiome: Exploring the role of microbial communities in plant adaptations to desert environments.</title>
        <authorList>
            <person name="Partida-Martinez L.P."/>
        </authorList>
    </citation>
    <scope>NUCLEOTIDE SEQUENCE [LARGE SCALE GENOMIC DNA]</scope>
    <source>
        <strain evidence="10">AT2.8</strain>
    </source>
</reference>
<dbReference type="PANTHER" id="PTHR42756:SF1">
    <property type="entry name" value="TRANSCRIPTIONAL REPRESSOR OF EMRAB OPERON"/>
    <property type="match status" value="1"/>
</dbReference>
<evidence type="ECO:0000256" key="2">
    <source>
        <dbReference type="ARBA" id="ARBA00023015"/>
    </source>
</evidence>
<keyword evidence="3 9" id="KW-0238">DNA-binding</keyword>
<feature type="domain" description="HTH marR-type" evidence="8">
    <location>
        <begin position="7"/>
        <end position="135"/>
    </location>
</feature>
<evidence type="ECO:0000256" key="3">
    <source>
        <dbReference type="ARBA" id="ARBA00023125"/>
    </source>
</evidence>
<proteinExistence type="inferred from homology"/>
<dbReference type="GO" id="GO:0003677">
    <property type="term" value="F:DNA binding"/>
    <property type="evidence" value="ECO:0007669"/>
    <property type="project" value="UniProtKB-KW"/>
</dbReference>
<evidence type="ECO:0000259" key="8">
    <source>
        <dbReference type="PROSITE" id="PS50995"/>
    </source>
</evidence>
<keyword evidence="2" id="KW-0805">Transcription regulation</keyword>
<comment type="subcellular location">
    <subcellularLocation>
        <location evidence="1">Cytoplasm</location>
    </subcellularLocation>
</comment>
<dbReference type="Pfam" id="PF22381">
    <property type="entry name" value="Staph_reg_Sar_Rot"/>
    <property type="match status" value="1"/>
</dbReference>
<dbReference type="Gene3D" id="1.10.10.10">
    <property type="entry name" value="Winged helix-like DNA-binding domain superfamily/Winged helix DNA-binding domain"/>
    <property type="match status" value="1"/>
</dbReference>
<evidence type="ECO:0000256" key="4">
    <source>
        <dbReference type="ARBA" id="ARBA00023163"/>
    </source>
</evidence>
<dbReference type="PANTHER" id="PTHR42756">
    <property type="entry name" value="TRANSCRIPTIONAL REGULATOR, MARR"/>
    <property type="match status" value="1"/>
</dbReference>
<evidence type="ECO:0000256" key="5">
    <source>
        <dbReference type="ARBA" id="ARBA00046337"/>
    </source>
</evidence>
<accession>A0A852TGB2</accession>
<evidence type="ECO:0000313" key="10">
    <source>
        <dbReference type="Proteomes" id="UP000548423"/>
    </source>
</evidence>
<sequence>MDFKALAEELFHIMTRTAKLPFQKKVDDLSHGERRILGYLTFGSNGVPSGDLSEKLDLTTPRVASALNSLAKKGFIERNRAENDKRVVIVTITESGKSFMMEEYNKLISMMQHTLQQLGEKDAQELIRIIKRIKDITNDMNDQECRHE</sequence>
<dbReference type="InterPro" id="IPR036388">
    <property type="entry name" value="WH-like_DNA-bd_sf"/>
</dbReference>
<reference evidence="10" key="1">
    <citation type="submission" date="2020-07" db="EMBL/GenBank/DDBJ databases">
        <authorList>
            <person name="Partida-Martinez L."/>
            <person name="Huntemann M."/>
            <person name="Clum A."/>
            <person name="Wang J."/>
            <person name="Palaniappan K."/>
            <person name="Ritter S."/>
            <person name="Chen I.-M."/>
            <person name="Stamatis D."/>
            <person name="Reddy T."/>
            <person name="O'Malley R."/>
            <person name="Daum C."/>
            <person name="Shapiro N."/>
            <person name="Ivanova N."/>
            <person name="Kyrpides N."/>
            <person name="Woyke T."/>
        </authorList>
    </citation>
    <scope>NUCLEOTIDE SEQUENCE [LARGE SCALE GENOMIC DNA]</scope>
    <source>
        <strain evidence="10">AT2.8</strain>
    </source>
</reference>
<dbReference type="GO" id="GO:0003700">
    <property type="term" value="F:DNA-binding transcription factor activity"/>
    <property type="evidence" value="ECO:0007669"/>
    <property type="project" value="InterPro"/>
</dbReference>
<dbReference type="InterPro" id="IPR000835">
    <property type="entry name" value="HTH_MarR-typ"/>
</dbReference>
<dbReference type="PRINTS" id="PR00598">
    <property type="entry name" value="HTHMARR"/>
</dbReference>
<evidence type="ECO:0000313" key="9">
    <source>
        <dbReference type="EMBL" id="NYE07950.1"/>
    </source>
</evidence>
<comment type="caution">
    <text evidence="9">The sequence shown here is derived from an EMBL/GenBank/DDBJ whole genome shotgun (WGS) entry which is preliminary data.</text>
</comment>
<gene>
    <name evidence="9" type="ORF">F4694_004791</name>
</gene>